<reference evidence="5" key="1">
    <citation type="submission" date="2020-02" db="EMBL/GenBank/DDBJ databases">
        <authorList>
            <person name="Meier V. D."/>
        </authorList>
    </citation>
    <scope>NUCLEOTIDE SEQUENCE</scope>
    <source>
        <strain evidence="5">AVDCRST_MAG84</strain>
    </source>
</reference>
<sequence>MLRRKQQTNQPMNFSQKSGGKSATPPKINSTQNLRAAGLRKLLFAAGIASLCASCQNPQAPTATTPGASPGTSPGTSPLAVSSPGDPNTVKIVSMLPMTGSSLGQAQTMVNGIQQALAETDSKACDGKIQIQYEVYDDATAAAGKWDPAQVTSNSNKAVADGSVVAVIGHYNSGAAKLSIPVLNQANIVMISPANTYPGLTKPGKGEAKEPNVYYPTGTRNYSRVVPADDLQGAVAGNWAKSLGVQKVYILDDQELYGKGIADVFEATAKKLGIQVLGREGIDIKASDYKALMNKIKALNPDMIYFGGTTQSNAGQIIKDMRNVGMTPDAVKFMGPDGIKDQALIDAGGKDAQGVYATFGGLPPQELTGAGAKWYESYKAKYNAEPEAYAAYAYEAAKVAIGAINKVCKNDRAAIREAVLGTKDFNGVLGTWSFDTNGDTSLTTMSGNVVKGGKWEFVSPLKTE</sequence>
<evidence type="ECO:0000256" key="3">
    <source>
        <dbReference type="SAM" id="MobiDB-lite"/>
    </source>
</evidence>
<evidence type="ECO:0000313" key="5">
    <source>
        <dbReference type="EMBL" id="CAA9399579.1"/>
    </source>
</evidence>
<dbReference type="AlphaFoldDB" id="A0A6J4NZ27"/>
<comment type="similarity">
    <text evidence="1">Belongs to the leucine-binding protein family.</text>
</comment>
<feature type="compositionally biased region" description="Low complexity" evidence="3">
    <location>
        <begin position="60"/>
        <end position="78"/>
    </location>
</feature>
<proteinExistence type="inferred from homology"/>
<evidence type="ECO:0000259" key="4">
    <source>
        <dbReference type="Pfam" id="PF13458"/>
    </source>
</evidence>
<feature type="domain" description="Leucine-binding protein" evidence="4">
    <location>
        <begin position="89"/>
        <end position="438"/>
    </location>
</feature>
<dbReference type="EMBL" id="CADCTZ010001466">
    <property type="protein sequence ID" value="CAA9399579.1"/>
    <property type="molecule type" value="Genomic_DNA"/>
</dbReference>
<dbReference type="InterPro" id="IPR028081">
    <property type="entry name" value="Leu-bd"/>
</dbReference>
<dbReference type="Gene3D" id="3.40.50.2300">
    <property type="match status" value="2"/>
</dbReference>
<dbReference type="CDD" id="cd06342">
    <property type="entry name" value="PBP1_ABC_LIVBP-like"/>
    <property type="match status" value="1"/>
</dbReference>
<name>A0A6J4NZ27_9CYAN</name>
<feature type="region of interest" description="Disordered" evidence="3">
    <location>
        <begin position="1"/>
        <end position="29"/>
    </location>
</feature>
<accession>A0A6J4NZ27</accession>
<gene>
    <name evidence="5" type="ORF">AVDCRST_MAG84-6075</name>
</gene>
<dbReference type="PANTHER" id="PTHR47151:SF2">
    <property type="entry name" value="AMINO ACID BINDING PROTEIN"/>
    <property type="match status" value="1"/>
</dbReference>
<feature type="region of interest" description="Disordered" evidence="3">
    <location>
        <begin position="58"/>
        <end position="88"/>
    </location>
</feature>
<keyword evidence="2" id="KW-0732">Signal</keyword>
<organism evidence="5">
    <name type="scientific">uncultured Microcoleus sp</name>
    <dbReference type="NCBI Taxonomy" id="259945"/>
    <lineage>
        <taxon>Bacteria</taxon>
        <taxon>Bacillati</taxon>
        <taxon>Cyanobacteriota</taxon>
        <taxon>Cyanophyceae</taxon>
        <taxon>Oscillatoriophycideae</taxon>
        <taxon>Oscillatoriales</taxon>
        <taxon>Microcoleaceae</taxon>
        <taxon>Microcoleus</taxon>
        <taxon>environmental samples</taxon>
    </lineage>
</organism>
<protein>
    <submittedName>
        <fullName evidence="5">Branched-chain amino acid ABC transporter, amino acid-binding protein</fullName>
    </submittedName>
</protein>
<dbReference type="PANTHER" id="PTHR47151">
    <property type="entry name" value="LEU/ILE/VAL-BINDING ABC TRANSPORTER SUBUNIT"/>
    <property type="match status" value="1"/>
</dbReference>
<dbReference type="SUPFAM" id="SSF53822">
    <property type="entry name" value="Periplasmic binding protein-like I"/>
    <property type="match status" value="1"/>
</dbReference>
<evidence type="ECO:0000256" key="2">
    <source>
        <dbReference type="ARBA" id="ARBA00022729"/>
    </source>
</evidence>
<dbReference type="Pfam" id="PF13458">
    <property type="entry name" value="Peripla_BP_6"/>
    <property type="match status" value="1"/>
</dbReference>
<evidence type="ECO:0000256" key="1">
    <source>
        <dbReference type="ARBA" id="ARBA00010062"/>
    </source>
</evidence>
<dbReference type="InterPro" id="IPR028082">
    <property type="entry name" value="Peripla_BP_I"/>
</dbReference>
<feature type="compositionally biased region" description="Polar residues" evidence="3">
    <location>
        <begin position="7"/>
        <end position="29"/>
    </location>
</feature>